<dbReference type="InterPro" id="IPR011047">
    <property type="entry name" value="Quinoprotein_ADH-like_sf"/>
</dbReference>
<dbReference type="GO" id="GO:0003676">
    <property type="term" value="F:nucleic acid binding"/>
    <property type="evidence" value="ECO:0007669"/>
    <property type="project" value="InterPro"/>
</dbReference>
<dbReference type="InterPro" id="IPR003615">
    <property type="entry name" value="HNH_nuc"/>
</dbReference>
<comment type="caution">
    <text evidence="2">The sequence shown here is derived from an EMBL/GenBank/DDBJ whole genome shotgun (WGS) entry which is preliminary data.</text>
</comment>
<evidence type="ECO:0000313" key="2">
    <source>
        <dbReference type="EMBL" id="GAG84405.1"/>
    </source>
</evidence>
<dbReference type="SMART" id="SM00507">
    <property type="entry name" value="HNHc"/>
    <property type="match status" value="1"/>
</dbReference>
<sequence length="309" mass="34282">GIHGDWGTWIQQTTDGGFIVTGYMYNDYYSDYDIFLMKTNLYGDSTWTKRFRGINGGGGECVQQTTDGGFIVGGYTDTGSGYSGYIIKTDSIGDTLWTKLSATGYVTCVRQTVDGGYILTGSSVVYLLKTDTLGNQIWYQSYGGNGGYSVQKTSDGGYIVVGKIGSGNLDILMVKTDSLGNEQWSNIYGGSDREIPYSVYQTFDKGYIVVGETESYGAGLSDVYVIKTDANGDTLWTNTYGGVRLRYSKETLDEIWRRTQGRCHICGKKLHRKYYGEEWHVDHSKPRAKGGTNHFNNYFPACSRCNSLK</sequence>
<name>X1ANR0_9ZZZZ</name>
<dbReference type="Gene3D" id="1.10.30.50">
    <property type="match status" value="1"/>
</dbReference>
<dbReference type="InterPro" id="IPR002711">
    <property type="entry name" value="HNH"/>
</dbReference>
<evidence type="ECO:0000259" key="1">
    <source>
        <dbReference type="SMART" id="SM00507"/>
    </source>
</evidence>
<dbReference type="PANTHER" id="PTHR42754">
    <property type="entry name" value="ENDOGLUCANASE"/>
    <property type="match status" value="1"/>
</dbReference>
<dbReference type="GO" id="GO:0008270">
    <property type="term" value="F:zinc ion binding"/>
    <property type="evidence" value="ECO:0007669"/>
    <property type="project" value="InterPro"/>
</dbReference>
<proteinExistence type="predicted"/>
<accession>X1ANR0</accession>
<gene>
    <name evidence="2" type="ORF">S01H4_29965</name>
</gene>
<feature type="domain" description="HNH nuclease" evidence="1">
    <location>
        <begin position="252"/>
        <end position="307"/>
    </location>
</feature>
<feature type="non-terminal residue" evidence="2">
    <location>
        <position position="309"/>
    </location>
</feature>
<dbReference type="PANTHER" id="PTHR42754:SF1">
    <property type="entry name" value="LIPOPROTEIN"/>
    <property type="match status" value="1"/>
</dbReference>
<dbReference type="AlphaFoldDB" id="X1ANR0"/>
<feature type="non-terminal residue" evidence="2">
    <location>
        <position position="1"/>
    </location>
</feature>
<organism evidence="2">
    <name type="scientific">marine sediment metagenome</name>
    <dbReference type="NCBI Taxonomy" id="412755"/>
    <lineage>
        <taxon>unclassified sequences</taxon>
        <taxon>metagenomes</taxon>
        <taxon>ecological metagenomes</taxon>
    </lineage>
</organism>
<protein>
    <recommendedName>
        <fullName evidence="1">HNH nuclease domain-containing protein</fullName>
    </recommendedName>
</protein>
<dbReference type="CDD" id="cd00085">
    <property type="entry name" value="HNHc"/>
    <property type="match status" value="1"/>
</dbReference>
<dbReference type="EMBL" id="BART01015435">
    <property type="protein sequence ID" value="GAG84405.1"/>
    <property type="molecule type" value="Genomic_DNA"/>
</dbReference>
<dbReference type="GO" id="GO:0004519">
    <property type="term" value="F:endonuclease activity"/>
    <property type="evidence" value="ECO:0007669"/>
    <property type="project" value="InterPro"/>
</dbReference>
<dbReference type="SUPFAM" id="SSF50998">
    <property type="entry name" value="Quinoprotein alcohol dehydrogenase-like"/>
    <property type="match status" value="1"/>
</dbReference>
<reference evidence="2" key="1">
    <citation type="journal article" date="2014" name="Front. Microbiol.">
        <title>High frequency of phylogenetically diverse reductive dehalogenase-homologous genes in deep subseafloor sedimentary metagenomes.</title>
        <authorList>
            <person name="Kawai M."/>
            <person name="Futagami T."/>
            <person name="Toyoda A."/>
            <person name="Takaki Y."/>
            <person name="Nishi S."/>
            <person name="Hori S."/>
            <person name="Arai W."/>
            <person name="Tsubouchi T."/>
            <person name="Morono Y."/>
            <person name="Uchiyama I."/>
            <person name="Ito T."/>
            <person name="Fujiyama A."/>
            <person name="Inagaki F."/>
            <person name="Takami H."/>
        </authorList>
    </citation>
    <scope>NUCLEOTIDE SEQUENCE</scope>
    <source>
        <strain evidence="2">Expedition CK06-06</strain>
    </source>
</reference>
<dbReference type="Pfam" id="PF01844">
    <property type="entry name" value="HNH"/>
    <property type="match status" value="1"/>
</dbReference>